<reference evidence="2" key="1">
    <citation type="submission" date="2021-04" db="EMBL/GenBank/DDBJ databases">
        <title>Saccharothrix algeriensis WGS.</title>
        <authorList>
            <person name="Stuskova K."/>
            <person name="Hakalova E."/>
            <person name="Tebbal A.B."/>
            <person name="Eichmeier A."/>
        </authorList>
    </citation>
    <scope>NUCLEOTIDE SEQUENCE</scope>
    <source>
        <strain evidence="2">NRRL B-24137</strain>
    </source>
</reference>
<dbReference type="Gene3D" id="1.10.600.10">
    <property type="entry name" value="Farnesyl Diphosphate Synthase"/>
    <property type="match status" value="1"/>
</dbReference>
<evidence type="ECO:0000256" key="1">
    <source>
        <dbReference type="SAM" id="MobiDB-lite"/>
    </source>
</evidence>
<proteinExistence type="predicted"/>
<gene>
    <name evidence="2" type="ORF">J7S33_29285</name>
</gene>
<accession>A0A8T8HWP4</accession>
<protein>
    <submittedName>
        <fullName evidence="2">Uncharacterized protein</fullName>
    </submittedName>
</protein>
<evidence type="ECO:0000313" key="3">
    <source>
        <dbReference type="Proteomes" id="UP000671828"/>
    </source>
</evidence>
<organism evidence="2 3">
    <name type="scientific">Saccharothrix algeriensis</name>
    <dbReference type="NCBI Taxonomy" id="173560"/>
    <lineage>
        <taxon>Bacteria</taxon>
        <taxon>Bacillati</taxon>
        <taxon>Actinomycetota</taxon>
        <taxon>Actinomycetes</taxon>
        <taxon>Pseudonocardiales</taxon>
        <taxon>Pseudonocardiaceae</taxon>
        <taxon>Saccharothrix</taxon>
    </lineage>
</organism>
<sequence length="116" mass="11965">MDDVVPPHDRARAAADVAGVVGHHRAVAHHRAVVDARLRGAVGRLRPPPAEVVGHHSGRRDERGAAARARAGKAIRPALSLLFTRAGGDSAEAALDDALSLLAAFEPEPGAGEDLA</sequence>
<name>A0A8T8HWP4_9PSEU</name>
<dbReference type="Proteomes" id="UP000671828">
    <property type="component" value="Chromosome"/>
</dbReference>
<dbReference type="InterPro" id="IPR008949">
    <property type="entry name" value="Isoprenoid_synthase_dom_sf"/>
</dbReference>
<evidence type="ECO:0000313" key="2">
    <source>
        <dbReference type="EMBL" id="QTR03033.1"/>
    </source>
</evidence>
<feature type="region of interest" description="Disordered" evidence="1">
    <location>
        <begin position="45"/>
        <end position="70"/>
    </location>
</feature>
<feature type="non-terminal residue" evidence="2">
    <location>
        <position position="116"/>
    </location>
</feature>
<dbReference type="AlphaFoldDB" id="A0A8T8HWP4"/>
<dbReference type="EMBL" id="CP072788">
    <property type="protein sequence ID" value="QTR03033.1"/>
    <property type="molecule type" value="Genomic_DNA"/>
</dbReference>